<name>A0A1V9ZI60_ACHHY</name>
<proteinExistence type="predicted"/>
<dbReference type="EMBL" id="JNBR01000103">
    <property type="protein sequence ID" value="OQR97500.1"/>
    <property type="molecule type" value="Genomic_DNA"/>
</dbReference>
<dbReference type="Proteomes" id="UP000243579">
    <property type="component" value="Unassembled WGS sequence"/>
</dbReference>
<sequence>MAFYVAQRPQSARPHVSMRPAPAPTKPASGSMTLATFRFGPDSNNLEKTPDAISVQANVHTLLQLMADDSNAGLHQPTRLAQASRFHTHLPSTVLLGPHCDLHAWYVTAKDGYVVRKHRSNCTWKNVLQTFCGNLNKGFSPLSARARSVCRDPWPVAVAKFVDGRTRLIAASQLVAMVKALDAAAPGATDFTTYPFCLTQFVPPAKRVRYISVFTVVDGANDCQVVVAEIPAFYREQLRGDTPATDGNINTDPIQVVEHESSLMLDDVIRKETTLLAHHINRRQAATATPVLHQLVLEYMVHAKDGQVYLTSILGVGWLNGEQVQLADVAVPNVDDDPSVPAPSTAAVVKQMSKFSKSLKGSQVRCEMAERQALRFLGEADKAKAQVSVLQDQLRQTSRELQTACEATPYKLRIDALEAALRTATDRTTDLELQLATERQRNQDSATALTTERNTFCVALQQAQVKIQALTLDVEVTASSVSDSNTQLQREVAAHARTQQLLEGLEALVAQHKETVVSQAATIASLENELKLMTEERNYLQRLVPYANVKKTQYCKRLHLQDLYVTWSDWQLQVECLDRVLSMHVNLLQKTFDHFQPMKLPVLIDTVAITRTHPLIHHRLNLAQLIECMRLCTVLTTRCTTSTLEGIFLKCTERSHAKHAKGPTTVGGGRPRGMSFLEFLECVVRVALLKAQNRFSLAAEAVHHFVESYVVPAEQKWHKA</sequence>
<feature type="region of interest" description="Disordered" evidence="2">
    <location>
        <begin position="1"/>
        <end position="32"/>
    </location>
</feature>
<dbReference type="AlphaFoldDB" id="A0A1V9ZI60"/>
<evidence type="ECO:0000256" key="2">
    <source>
        <dbReference type="SAM" id="MobiDB-lite"/>
    </source>
</evidence>
<evidence type="ECO:0000313" key="3">
    <source>
        <dbReference type="EMBL" id="OQR97500.1"/>
    </source>
</evidence>
<dbReference type="OrthoDB" id="71154at2759"/>
<feature type="coiled-coil region" evidence="1">
    <location>
        <begin position="380"/>
        <end position="434"/>
    </location>
</feature>
<accession>A0A1V9ZI60</accession>
<organism evidence="3 4">
    <name type="scientific">Achlya hypogyna</name>
    <name type="common">Oomycete</name>
    <name type="synonym">Protoachlya hypogyna</name>
    <dbReference type="NCBI Taxonomy" id="1202772"/>
    <lineage>
        <taxon>Eukaryota</taxon>
        <taxon>Sar</taxon>
        <taxon>Stramenopiles</taxon>
        <taxon>Oomycota</taxon>
        <taxon>Saprolegniomycetes</taxon>
        <taxon>Saprolegniales</taxon>
        <taxon>Achlyaceae</taxon>
        <taxon>Achlya</taxon>
    </lineage>
</organism>
<protein>
    <submittedName>
        <fullName evidence="3">Uncharacterized protein</fullName>
    </submittedName>
</protein>
<gene>
    <name evidence="3" type="ORF">ACHHYP_10894</name>
</gene>
<keyword evidence="1" id="KW-0175">Coiled coil</keyword>
<evidence type="ECO:0000256" key="1">
    <source>
        <dbReference type="SAM" id="Coils"/>
    </source>
</evidence>
<evidence type="ECO:0000313" key="4">
    <source>
        <dbReference type="Proteomes" id="UP000243579"/>
    </source>
</evidence>
<feature type="coiled-coil region" evidence="1">
    <location>
        <begin position="495"/>
        <end position="543"/>
    </location>
</feature>
<keyword evidence="4" id="KW-1185">Reference proteome</keyword>
<reference evidence="3 4" key="1">
    <citation type="journal article" date="2014" name="Genome Biol. Evol.">
        <title>The secreted proteins of Achlya hypogyna and Thraustotheca clavata identify the ancestral oomycete secretome and reveal gene acquisitions by horizontal gene transfer.</title>
        <authorList>
            <person name="Misner I."/>
            <person name="Blouin N."/>
            <person name="Leonard G."/>
            <person name="Richards T.A."/>
            <person name="Lane C.E."/>
        </authorList>
    </citation>
    <scope>NUCLEOTIDE SEQUENCE [LARGE SCALE GENOMIC DNA]</scope>
    <source>
        <strain evidence="3 4">ATCC 48635</strain>
    </source>
</reference>
<dbReference type="STRING" id="1202772.A0A1V9ZI60"/>
<comment type="caution">
    <text evidence="3">The sequence shown here is derived from an EMBL/GenBank/DDBJ whole genome shotgun (WGS) entry which is preliminary data.</text>
</comment>